<feature type="transmembrane region" description="Helical" evidence="1">
    <location>
        <begin position="110"/>
        <end position="129"/>
    </location>
</feature>
<evidence type="ECO:0000256" key="1">
    <source>
        <dbReference type="SAM" id="Phobius"/>
    </source>
</evidence>
<name>A0ABT6EXC9_9SYNE</name>
<evidence type="ECO:0000313" key="3">
    <source>
        <dbReference type="Proteomes" id="UP001154265"/>
    </source>
</evidence>
<feature type="transmembrane region" description="Helical" evidence="1">
    <location>
        <begin position="141"/>
        <end position="161"/>
    </location>
</feature>
<keyword evidence="3" id="KW-1185">Reference proteome</keyword>
<keyword evidence="1" id="KW-0812">Transmembrane</keyword>
<reference evidence="2" key="2">
    <citation type="submission" date="2022-01" db="EMBL/GenBank/DDBJ databases">
        <authorList>
            <person name="Zivanovic Y."/>
            <person name="Moreira D."/>
            <person name="Lopez-Garcia P."/>
        </authorList>
    </citation>
    <scope>NUCLEOTIDE SEQUENCE</scope>
    <source>
        <strain evidence="2">G9</strain>
    </source>
</reference>
<evidence type="ECO:0000313" key="2">
    <source>
        <dbReference type="EMBL" id="MDG2990418.1"/>
    </source>
</evidence>
<keyword evidence="1" id="KW-0472">Membrane</keyword>
<dbReference type="PANTHER" id="PTHR36738">
    <property type="entry name" value="EXPRESSED PROTEIN"/>
    <property type="match status" value="1"/>
</dbReference>
<dbReference type="InterPro" id="IPR025067">
    <property type="entry name" value="DUF4079"/>
</dbReference>
<accession>A0ABT6EXC9</accession>
<dbReference type="EMBL" id="JAKKUT010000002">
    <property type="protein sequence ID" value="MDG2990418.1"/>
    <property type="molecule type" value="Genomic_DNA"/>
</dbReference>
<feature type="transmembrane region" description="Helical" evidence="1">
    <location>
        <begin position="37"/>
        <end position="57"/>
    </location>
</feature>
<comment type="caution">
    <text evidence="2">The sequence shown here is derived from an EMBL/GenBank/DDBJ whole genome shotgun (WGS) entry which is preliminary data.</text>
</comment>
<gene>
    <name evidence="2" type="ORF">L3556_05645</name>
</gene>
<dbReference type="PANTHER" id="PTHR36738:SF1">
    <property type="entry name" value="EXPRESSED PROTEIN"/>
    <property type="match status" value="1"/>
</dbReference>
<dbReference type="RefSeq" id="WP_277866329.1">
    <property type="nucleotide sequence ID" value="NZ_JAKKUT010000002.1"/>
</dbReference>
<dbReference type="Pfam" id="PF13301">
    <property type="entry name" value="DUF4079"/>
    <property type="match status" value="1"/>
</dbReference>
<dbReference type="Proteomes" id="UP001154265">
    <property type="component" value="Unassembled WGS sequence"/>
</dbReference>
<protein>
    <submittedName>
        <fullName evidence="2">DUF4079 domain-containing protein</fullName>
    </submittedName>
</protein>
<dbReference type="Gene3D" id="1.20.120.1770">
    <property type="match status" value="1"/>
</dbReference>
<proteinExistence type="predicted"/>
<feature type="transmembrane region" description="Helical" evidence="1">
    <location>
        <begin position="78"/>
        <end position="98"/>
    </location>
</feature>
<keyword evidence="1" id="KW-1133">Transmembrane helix</keyword>
<organism evidence="2 3">
    <name type="scientific">Candidatus Synechococcus calcipolaris G9</name>
    <dbReference type="NCBI Taxonomy" id="1497997"/>
    <lineage>
        <taxon>Bacteria</taxon>
        <taxon>Bacillati</taxon>
        <taxon>Cyanobacteriota</taxon>
        <taxon>Cyanophyceae</taxon>
        <taxon>Synechococcales</taxon>
        <taxon>Synechococcaceae</taxon>
        <taxon>Synechococcus</taxon>
    </lineage>
</organism>
<reference evidence="2" key="1">
    <citation type="journal article" date="2022" name="Genome Biol. Evol.">
        <title>A New Gene Family Diagnostic for Intracellular Biomineralization of Amorphous Ca Carbonates by Cyanobacteria.</title>
        <authorList>
            <person name="Benzerara K."/>
            <person name="Duprat E."/>
            <person name="Bitard-Feildel T."/>
            <person name="Caumes G."/>
            <person name="Cassier-Chauvat C."/>
            <person name="Chauvat F."/>
            <person name="Dezi M."/>
            <person name="Diop S.I."/>
            <person name="Gaschignard G."/>
            <person name="Gorgen S."/>
            <person name="Gugger M."/>
            <person name="Lopez-Garcia P."/>
            <person name="Millet M."/>
            <person name="Skouri-Panet F."/>
            <person name="Moreira D."/>
            <person name="Callebaut I."/>
        </authorList>
    </citation>
    <scope>NUCLEOTIDE SEQUENCE</scope>
    <source>
        <strain evidence="2">G9</strain>
    </source>
</reference>
<sequence length="167" mass="18070">MNWQWIQDTLTQQLEPFAAYFRALDLPEPITHWGHPLMMGIVLVGMGSAVALTGWKGRLLSPTDSDGSVENRKKHRKIAPWMFLFIVMGYSGGLLSLVMQGHPILESPHFWTGSVVVGLLGLNAAISLSKFAGGKPALRTVHAYLGSAALGLALIHIALGIKLGLSF</sequence>